<dbReference type="Pfam" id="PF02415">
    <property type="entry name" value="Chlam_PMP"/>
    <property type="match status" value="5"/>
</dbReference>
<evidence type="ECO:0000256" key="7">
    <source>
        <dbReference type="ARBA" id="ARBA00022692"/>
    </source>
</evidence>
<keyword evidence="10" id="KW-0998">Cell outer membrane</keyword>
<evidence type="ECO:0000259" key="11">
    <source>
        <dbReference type="PROSITE" id="PS51208"/>
    </source>
</evidence>
<evidence type="ECO:0000256" key="8">
    <source>
        <dbReference type="ARBA" id="ARBA00022729"/>
    </source>
</evidence>
<accession>A0ABP2XFB7</accession>
<keyword evidence="6" id="KW-0964">Secreted</keyword>
<reference evidence="12 13" key="1">
    <citation type="submission" date="2013-07" db="EMBL/GenBank/DDBJ databases">
        <title>Isolation of a new Chlamydia species from the feral Sacred Ibis (Threskiornis aethiopicus): Chlamydia ibidis.</title>
        <authorList>
            <person name="Vorimore F."/>
            <person name="Hsia R.-C."/>
            <person name="Huot-Creasy H."/>
            <person name="Bastian S."/>
            <person name="Deruyter L."/>
            <person name="Passet A."/>
            <person name="Sachse K."/>
            <person name="Bavoil P."/>
            <person name="Myers G."/>
            <person name="Laroucau K."/>
        </authorList>
    </citation>
    <scope>NUCLEOTIDE SEQUENCE [LARGE SCALE GENOMIC DNA]</scope>
    <source>
        <strain evidence="12 13">10-1398/6</strain>
    </source>
</reference>
<gene>
    <name evidence="12" type="ORF">H359_0374</name>
</gene>
<dbReference type="Pfam" id="PF03797">
    <property type="entry name" value="Autotransporter"/>
    <property type="match status" value="1"/>
</dbReference>
<dbReference type="EMBL" id="APJW01000001">
    <property type="protein sequence ID" value="EQM62854.1"/>
    <property type="molecule type" value="Genomic_DNA"/>
</dbReference>
<evidence type="ECO:0000256" key="5">
    <source>
        <dbReference type="ARBA" id="ARBA00022512"/>
    </source>
</evidence>
<dbReference type="Pfam" id="PF07548">
    <property type="entry name" value="ChlamPMP_M"/>
    <property type="match status" value="1"/>
</dbReference>
<feature type="domain" description="Autotransporter" evidence="11">
    <location>
        <begin position="613"/>
        <end position="910"/>
    </location>
</feature>
<dbReference type="Gene3D" id="2.40.128.130">
    <property type="entry name" value="Autotransporter beta-domain"/>
    <property type="match status" value="1"/>
</dbReference>
<evidence type="ECO:0000313" key="12">
    <source>
        <dbReference type="EMBL" id="EQM62854.1"/>
    </source>
</evidence>
<keyword evidence="8" id="KW-0732">Signal</keyword>
<name>A0ABP2XFB7_9CHLA</name>
<evidence type="ECO:0000256" key="6">
    <source>
        <dbReference type="ARBA" id="ARBA00022525"/>
    </source>
</evidence>
<keyword evidence="5" id="KW-0134">Cell wall</keyword>
<organism evidence="12 13">
    <name type="scientific">Chlamydia ibidis 10-1398/6</name>
    <dbReference type="NCBI Taxonomy" id="1046581"/>
    <lineage>
        <taxon>Bacteria</taxon>
        <taxon>Pseudomonadati</taxon>
        <taxon>Chlamydiota</taxon>
        <taxon>Chlamydiia</taxon>
        <taxon>Chlamydiales</taxon>
        <taxon>Chlamydiaceae</taxon>
        <taxon>Chlamydia/Chlamydophila group</taxon>
        <taxon>Chlamydia</taxon>
    </lineage>
</organism>
<evidence type="ECO:0000256" key="9">
    <source>
        <dbReference type="ARBA" id="ARBA00023136"/>
    </source>
</evidence>
<dbReference type="PROSITE" id="PS51208">
    <property type="entry name" value="AUTOTRANSPORTER"/>
    <property type="match status" value="1"/>
</dbReference>
<dbReference type="InterPro" id="IPR011427">
    <property type="entry name" value="Polymorphic_membr_middle"/>
</dbReference>
<evidence type="ECO:0000313" key="13">
    <source>
        <dbReference type="Proteomes" id="UP000016064"/>
    </source>
</evidence>
<dbReference type="SUPFAM" id="SSF51126">
    <property type="entry name" value="Pectin lyase-like"/>
    <property type="match status" value="1"/>
</dbReference>
<dbReference type="InterPro" id="IPR003368">
    <property type="entry name" value="POMP_repeat"/>
</dbReference>
<proteinExistence type="inferred from homology"/>
<comment type="subcellular location">
    <subcellularLocation>
        <location evidence="2">Cell outer membrane</location>
        <topology evidence="2">Peripheral membrane protein</topology>
        <orientation evidence="2">Extracellular side</orientation>
    </subcellularLocation>
    <subcellularLocation>
        <location evidence="1">Secreted</location>
        <location evidence="1">Cell wall</location>
    </subcellularLocation>
</comment>
<dbReference type="InterPro" id="IPR011050">
    <property type="entry name" value="Pectin_lyase_fold/virulence"/>
</dbReference>
<protein>
    <submittedName>
        <fullName evidence="12">Autotransporter beta-domain protein</fullName>
    </submittedName>
</protein>
<evidence type="ECO:0000256" key="10">
    <source>
        <dbReference type="ARBA" id="ARBA00023237"/>
    </source>
</evidence>
<dbReference type="InterPro" id="IPR005546">
    <property type="entry name" value="Autotransporte_beta"/>
</dbReference>
<dbReference type="Proteomes" id="UP000016064">
    <property type="component" value="Unassembled WGS sequence"/>
</dbReference>
<keyword evidence="9" id="KW-0472">Membrane</keyword>
<evidence type="ECO:0000256" key="1">
    <source>
        <dbReference type="ARBA" id="ARBA00004191"/>
    </source>
</evidence>
<keyword evidence="13" id="KW-1185">Reference proteome</keyword>
<keyword evidence="4" id="KW-1134">Transmembrane beta strand</keyword>
<evidence type="ECO:0000256" key="2">
    <source>
        <dbReference type="ARBA" id="ARBA00004416"/>
    </source>
</evidence>
<evidence type="ECO:0000256" key="3">
    <source>
        <dbReference type="ARBA" id="ARBA00007542"/>
    </source>
</evidence>
<comment type="caution">
    <text evidence="12">The sequence shown here is derived from an EMBL/GenBank/DDBJ whole genome shotgun (WGS) entry which is preliminary data.</text>
</comment>
<sequence>MSSYCSAFGAETPLDQAAMLDANNAITPKSTSTATGTMYRLDSDITIMDAGQTAALASSCFVQTAADLTFLGNGHSLLIENVNTGANPGAINVSTADKSLTLSGFSSLIFRKCPPSTVANGKGSLVSKGPLNFRDNLSLIFSENSSSAAGGAISSKACLLTGSKEEISFTTNKSATKGGAIAATDDLTISDNLGIMKFSDNTAANSGGAIFAEAATSISGNNRVIFENNTVTGTGDGCGGAIHCSKTGTTPTLTLSNNKTLIFKENRSASQGGAIYSDKLVISSGGPTLFTGNKSVHATPKGGAIAIHTSGECSLTAEHGDIIFQGNTIETANAATVKRNAIHLGNNAKFVQLRATEGRAVRFYDPITAEGAAGDALVINKAEQGKAYKGTVLFSGEKLTETESAVAENLKFAFKQPLELAAGTLILSKGVNIEAKSFTQSAGSKLFMDAGTKIKADTENAVITDLAINPNSLDGVKLAVIEASAAGKSVTLSGTVTLEDPKGSYYENHKLDKALALPGLKLLGKNAVTTDNVTDKVAISPEQHYGYQGKWIVSWEKDNTADPKTATATFTWEKTGYNPNPERRASLVPNSLWGCFMDITSIQQLMEKSTDSYLHGRRSLWAANVSNFFHRDNAGSRRKFRHISSGYALGATTETSSEDIVSVSLCQLFTKDKDYNVAKNSANVYAGSILFQHIGESCSLANLISGKNPACLEENCRGIPVILDAQLTYCHSNNNMKTMYTDYPTVKGSWGNDSLGIQLGSSIPVTCNKTSLCDSYSPFMKMQLVYAHQGDFKEPTDEGREFSGSDLLNLSLPLGIKFERSNETEKASYDLTLMYVADIYRVNPRCLTSLVISDVSWQTHASNLARQAFVIQSGNHMTVSSRCEIFSQFGFELRSSSRNVHMNVGSKILF</sequence>
<dbReference type="SUPFAM" id="SSF103515">
    <property type="entry name" value="Autotransporter"/>
    <property type="match status" value="1"/>
</dbReference>
<keyword evidence="7" id="KW-0812">Transmembrane</keyword>
<evidence type="ECO:0000256" key="4">
    <source>
        <dbReference type="ARBA" id="ARBA00022452"/>
    </source>
</evidence>
<dbReference type="NCBIfam" id="TIGR01376">
    <property type="entry name" value="POMP_repeat"/>
    <property type="match status" value="4"/>
</dbReference>
<dbReference type="InterPro" id="IPR036709">
    <property type="entry name" value="Autotransporte_beta_dom_sf"/>
</dbReference>
<comment type="similarity">
    <text evidence="3">Belongs to the PMP outer membrane protein family.</text>
</comment>
<dbReference type="SMART" id="SM00869">
    <property type="entry name" value="Autotransporter"/>
    <property type="match status" value="1"/>
</dbReference>